<keyword evidence="5" id="KW-1185">Reference proteome</keyword>
<dbReference type="InterPro" id="IPR001791">
    <property type="entry name" value="Laminin_G"/>
</dbReference>
<evidence type="ECO:0000256" key="1">
    <source>
        <dbReference type="ARBA" id="ARBA00022729"/>
    </source>
</evidence>
<evidence type="ECO:0000256" key="2">
    <source>
        <dbReference type="ARBA" id="ARBA00022737"/>
    </source>
</evidence>
<evidence type="ECO:0000313" key="5">
    <source>
        <dbReference type="Proteomes" id="UP000694401"/>
    </source>
</evidence>
<accession>A0A8D2PHX8</accession>
<name>A0A8D2PHX8_ZOSLA</name>
<dbReference type="AlphaFoldDB" id="A0A8D2PHX8"/>
<reference evidence="4" key="2">
    <citation type="submission" date="2025-09" db="UniProtKB">
        <authorList>
            <consortium name="Ensembl"/>
        </authorList>
    </citation>
    <scope>IDENTIFICATION</scope>
</reference>
<feature type="domain" description="Thrombospondin-like N-terminal" evidence="3">
    <location>
        <begin position="11"/>
        <end position="202"/>
    </location>
</feature>
<dbReference type="Gene3D" id="2.60.120.200">
    <property type="match status" value="1"/>
</dbReference>
<evidence type="ECO:0000259" key="3">
    <source>
        <dbReference type="SMART" id="SM00210"/>
    </source>
</evidence>
<evidence type="ECO:0000313" key="4">
    <source>
        <dbReference type="Ensembl" id="ENSZLMP00000014742.1"/>
    </source>
</evidence>
<dbReference type="Proteomes" id="UP000694401">
    <property type="component" value="Unassembled WGS sequence"/>
</dbReference>
<dbReference type="SUPFAM" id="SSF49899">
    <property type="entry name" value="Concanavalin A-like lectins/glucanases"/>
    <property type="match status" value="1"/>
</dbReference>
<dbReference type="InterPro" id="IPR013320">
    <property type="entry name" value="ConA-like_dom_sf"/>
</dbReference>
<dbReference type="SMART" id="SM00210">
    <property type="entry name" value="TSPN"/>
    <property type="match status" value="1"/>
</dbReference>
<protein>
    <submittedName>
        <fullName evidence="4">Collagen type XI alpha 1 chain</fullName>
    </submittedName>
</protein>
<keyword evidence="1" id="KW-0732">Signal</keyword>
<dbReference type="Ensembl" id="ENSZLMT00000015148.1">
    <property type="protein sequence ID" value="ENSZLMP00000014742.1"/>
    <property type="gene ID" value="ENSZLMG00000010238.1"/>
</dbReference>
<reference evidence="4" key="1">
    <citation type="submission" date="2025-08" db="UniProtKB">
        <authorList>
            <consortium name="Ensembl"/>
        </authorList>
    </citation>
    <scope>IDENTIFICATION</scope>
</reference>
<dbReference type="InterPro" id="IPR048287">
    <property type="entry name" value="TSPN-like_N"/>
</dbReference>
<keyword evidence="2" id="KW-0677">Repeat</keyword>
<dbReference type="FunFam" id="2.60.120.200:FF:000016">
    <property type="entry name" value="Collagen XI alpha 1 chain"/>
    <property type="match status" value="1"/>
</dbReference>
<dbReference type="Pfam" id="PF02210">
    <property type="entry name" value="Laminin_G_2"/>
    <property type="match status" value="1"/>
</dbReference>
<organism evidence="4 5">
    <name type="scientific">Zosterops lateralis melanops</name>
    <dbReference type="NCBI Taxonomy" id="1220523"/>
    <lineage>
        <taxon>Eukaryota</taxon>
        <taxon>Metazoa</taxon>
        <taxon>Chordata</taxon>
        <taxon>Craniata</taxon>
        <taxon>Vertebrata</taxon>
        <taxon>Euteleostomi</taxon>
        <taxon>Archelosauria</taxon>
        <taxon>Archosauria</taxon>
        <taxon>Dinosauria</taxon>
        <taxon>Saurischia</taxon>
        <taxon>Theropoda</taxon>
        <taxon>Coelurosauria</taxon>
        <taxon>Aves</taxon>
        <taxon>Neognathae</taxon>
        <taxon>Neoaves</taxon>
        <taxon>Telluraves</taxon>
        <taxon>Australaves</taxon>
        <taxon>Passeriformes</taxon>
        <taxon>Sylvioidea</taxon>
        <taxon>Zosteropidae</taxon>
        <taxon>Zosterops</taxon>
    </lineage>
</organism>
<proteinExistence type="predicted"/>
<sequence length="264" mass="29907">FFFFLTLSAEPVDVLKALEFHNSPEGVTRTAGFCTNRRNSKGSDVAYRVSKTAQLSAPTKQLYPGGGFPEDFSILMTVKPKKGIQSFLLSIYNEQGIQQVGVEVGRSPVFLFEDQNGKPAPEDYPLFRTVNIADGKWHRVAISVEKKSVTMIVDCNKKTTKPLDRSDKTVVDTNGITVFGTRILDEEVFEVQINYGQMELSYFVLSEMLNAEIKEKGERVLLEDLVHFPVLFVVSGRELLFLSFCLILRYLRYLEELIRKICVV</sequence>